<sequence>MMRLDMHCSSMALCLDHYRLEVLGRDSYKTAGPAFGGCANCKALQRSDGSGGRLLACSACGCVFYCSKDCQKAHWREHKPQCKPAAAKAGSSSSGTQGTAAAAGSCSSGGRGTAPAAGSSSSSAQGTAAAAGSSAVAAADQQSTAEREQAAS</sequence>
<evidence type="ECO:0000313" key="8">
    <source>
        <dbReference type="Proteomes" id="UP000256970"/>
    </source>
</evidence>
<feature type="compositionally biased region" description="Low complexity" evidence="5">
    <location>
        <begin position="113"/>
        <end position="144"/>
    </location>
</feature>
<dbReference type="PROSITE" id="PS01360">
    <property type="entry name" value="ZF_MYND_1"/>
    <property type="match status" value="1"/>
</dbReference>
<keyword evidence="8" id="KW-1185">Reference proteome</keyword>
<evidence type="ECO:0000256" key="5">
    <source>
        <dbReference type="SAM" id="MobiDB-lite"/>
    </source>
</evidence>
<dbReference type="SUPFAM" id="SSF144232">
    <property type="entry name" value="HIT/MYND zinc finger-like"/>
    <property type="match status" value="1"/>
</dbReference>
<dbReference type="STRING" id="3088.A0A383W4U2"/>
<name>A0A383W4U2_TETOB</name>
<dbReference type="Proteomes" id="UP000256970">
    <property type="component" value="Unassembled WGS sequence"/>
</dbReference>
<evidence type="ECO:0000259" key="6">
    <source>
        <dbReference type="PROSITE" id="PS50865"/>
    </source>
</evidence>
<evidence type="ECO:0000313" key="7">
    <source>
        <dbReference type="EMBL" id="SZX71686.1"/>
    </source>
</evidence>
<dbReference type="AlphaFoldDB" id="A0A383W4U2"/>
<accession>A0A383W4U2</accession>
<gene>
    <name evidence="7" type="ORF">BQ4739_LOCUS11814</name>
</gene>
<dbReference type="GO" id="GO:0008270">
    <property type="term" value="F:zinc ion binding"/>
    <property type="evidence" value="ECO:0007669"/>
    <property type="project" value="UniProtKB-KW"/>
</dbReference>
<feature type="compositionally biased region" description="Low complexity" evidence="5">
    <location>
        <begin position="85"/>
        <end position="106"/>
    </location>
</feature>
<evidence type="ECO:0000256" key="3">
    <source>
        <dbReference type="ARBA" id="ARBA00022833"/>
    </source>
</evidence>
<dbReference type="EMBL" id="FNXT01001066">
    <property type="protein sequence ID" value="SZX71686.1"/>
    <property type="molecule type" value="Genomic_DNA"/>
</dbReference>
<keyword evidence="1" id="KW-0479">Metal-binding</keyword>
<feature type="domain" description="MYND-type" evidence="6">
    <location>
        <begin position="38"/>
        <end position="82"/>
    </location>
</feature>
<keyword evidence="3" id="KW-0862">Zinc</keyword>
<protein>
    <recommendedName>
        <fullName evidence="6">MYND-type domain-containing protein</fullName>
    </recommendedName>
</protein>
<reference evidence="7 8" key="1">
    <citation type="submission" date="2016-10" db="EMBL/GenBank/DDBJ databases">
        <authorList>
            <person name="Cai Z."/>
        </authorList>
    </citation>
    <scope>NUCLEOTIDE SEQUENCE [LARGE SCALE GENOMIC DNA]</scope>
</reference>
<proteinExistence type="predicted"/>
<dbReference type="Gene3D" id="6.10.140.2220">
    <property type="match status" value="1"/>
</dbReference>
<dbReference type="Pfam" id="PF01753">
    <property type="entry name" value="zf-MYND"/>
    <property type="match status" value="1"/>
</dbReference>
<organism evidence="7 8">
    <name type="scientific">Tetradesmus obliquus</name>
    <name type="common">Green alga</name>
    <name type="synonym">Acutodesmus obliquus</name>
    <dbReference type="NCBI Taxonomy" id="3088"/>
    <lineage>
        <taxon>Eukaryota</taxon>
        <taxon>Viridiplantae</taxon>
        <taxon>Chlorophyta</taxon>
        <taxon>core chlorophytes</taxon>
        <taxon>Chlorophyceae</taxon>
        <taxon>CS clade</taxon>
        <taxon>Sphaeropleales</taxon>
        <taxon>Scenedesmaceae</taxon>
        <taxon>Tetradesmus</taxon>
    </lineage>
</organism>
<dbReference type="InterPro" id="IPR002893">
    <property type="entry name" value="Znf_MYND"/>
</dbReference>
<feature type="region of interest" description="Disordered" evidence="5">
    <location>
        <begin position="81"/>
        <end position="152"/>
    </location>
</feature>
<evidence type="ECO:0000256" key="2">
    <source>
        <dbReference type="ARBA" id="ARBA00022771"/>
    </source>
</evidence>
<dbReference type="PROSITE" id="PS50865">
    <property type="entry name" value="ZF_MYND_2"/>
    <property type="match status" value="1"/>
</dbReference>
<evidence type="ECO:0000256" key="1">
    <source>
        <dbReference type="ARBA" id="ARBA00022723"/>
    </source>
</evidence>
<keyword evidence="2 4" id="KW-0863">Zinc-finger</keyword>
<evidence type="ECO:0000256" key="4">
    <source>
        <dbReference type="PROSITE-ProRule" id="PRU00134"/>
    </source>
</evidence>